<dbReference type="Proteomes" id="UP000292957">
    <property type="component" value="Unassembled WGS sequence"/>
</dbReference>
<proteinExistence type="predicted"/>
<dbReference type="OrthoDB" id="3256367at2759"/>
<organism evidence="2">
    <name type="scientific">Dichomitus squalens</name>
    <dbReference type="NCBI Taxonomy" id="114155"/>
    <lineage>
        <taxon>Eukaryota</taxon>
        <taxon>Fungi</taxon>
        <taxon>Dikarya</taxon>
        <taxon>Basidiomycota</taxon>
        <taxon>Agaricomycotina</taxon>
        <taxon>Agaricomycetes</taxon>
        <taxon>Polyporales</taxon>
        <taxon>Polyporaceae</taxon>
        <taxon>Dichomitus</taxon>
    </lineage>
</organism>
<evidence type="ECO:0000256" key="1">
    <source>
        <dbReference type="SAM" id="MobiDB-lite"/>
    </source>
</evidence>
<dbReference type="EMBL" id="ML143432">
    <property type="protein sequence ID" value="TBU27477.1"/>
    <property type="molecule type" value="Genomic_DNA"/>
</dbReference>
<dbReference type="AlphaFoldDB" id="A0A4Q9MKG8"/>
<evidence type="ECO:0008006" key="3">
    <source>
        <dbReference type="Google" id="ProtNLM"/>
    </source>
</evidence>
<dbReference type="SUPFAM" id="SSF52047">
    <property type="entry name" value="RNI-like"/>
    <property type="match status" value="1"/>
</dbReference>
<protein>
    <recommendedName>
        <fullName evidence="3">F-box domain-containing protein</fullName>
    </recommendedName>
</protein>
<gene>
    <name evidence="2" type="ORF">BD311DRAFT_380976</name>
</gene>
<name>A0A4Q9MKG8_9APHY</name>
<feature type="region of interest" description="Disordered" evidence="1">
    <location>
        <begin position="255"/>
        <end position="282"/>
    </location>
</feature>
<reference evidence="2" key="1">
    <citation type="submission" date="2019-01" db="EMBL/GenBank/DDBJ databases">
        <title>Draft genome sequences of three monokaryotic isolates of the white-rot basidiomycete fungus Dichomitus squalens.</title>
        <authorList>
            <consortium name="DOE Joint Genome Institute"/>
            <person name="Lopez S.C."/>
            <person name="Andreopoulos B."/>
            <person name="Pangilinan J."/>
            <person name="Lipzen A."/>
            <person name="Riley R."/>
            <person name="Ahrendt S."/>
            <person name="Ng V."/>
            <person name="Barry K."/>
            <person name="Daum C."/>
            <person name="Grigoriev I.V."/>
            <person name="Hilden K.S."/>
            <person name="Makela M.R."/>
            <person name="de Vries R.P."/>
        </authorList>
    </citation>
    <scope>NUCLEOTIDE SEQUENCE [LARGE SCALE GENOMIC DNA]</scope>
    <source>
        <strain evidence="2">OM18370.1</strain>
    </source>
</reference>
<evidence type="ECO:0000313" key="2">
    <source>
        <dbReference type="EMBL" id="TBU27477.1"/>
    </source>
</evidence>
<sequence>METLPLELHALIVEYACTDDGATARSLALVSRYVHDVATPFLFQSLAVSGLHQMTELVVRLEALPPRARRIRHLFLSDWTHKDVIKMQKQCAPTSFLEMERYDAERAFAGRILQHAAPTLETLALVVACPYTAPPLVGQLFALPLPRLQGLAIDGFYPFPHTRSVLPRLERLHLSGNRNPYGLLQLGALEAACPKLSYLRISGLDAAPAFARELHSALFPQPLSGGIELSSSFSFPSALPVRLCELRVEVRRPRECPVRQSHPTGRQRAHSQRAPQKSGHEKMMETLREVVRRRAETRLGNVEVVEGDREDTFGEMRREWLRGG</sequence>
<accession>A0A4Q9MKG8</accession>